<dbReference type="EMBL" id="JAACJL010000017">
    <property type="protein sequence ID" value="KAF4618859.1"/>
    <property type="molecule type" value="Genomic_DNA"/>
</dbReference>
<protein>
    <recommendedName>
        <fullName evidence="3">F-box domain-containing protein</fullName>
    </recommendedName>
</protein>
<proteinExistence type="predicted"/>
<dbReference type="SUPFAM" id="SSF52047">
    <property type="entry name" value="RNI-like"/>
    <property type="match status" value="1"/>
</dbReference>
<dbReference type="AlphaFoldDB" id="A0A8H4QWL5"/>
<organism evidence="1 2">
    <name type="scientific">Agrocybe pediades</name>
    <dbReference type="NCBI Taxonomy" id="84607"/>
    <lineage>
        <taxon>Eukaryota</taxon>
        <taxon>Fungi</taxon>
        <taxon>Dikarya</taxon>
        <taxon>Basidiomycota</taxon>
        <taxon>Agaricomycotina</taxon>
        <taxon>Agaricomycetes</taxon>
        <taxon>Agaricomycetidae</taxon>
        <taxon>Agaricales</taxon>
        <taxon>Agaricineae</taxon>
        <taxon>Strophariaceae</taxon>
        <taxon>Agrocybe</taxon>
    </lineage>
</organism>
<evidence type="ECO:0008006" key="3">
    <source>
        <dbReference type="Google" id="ProtNLM"/>
    </source>
</evidence>
<evidence type="ECO:0000313" key="2">
    <source>
        <dbReference type="Proteomes" id="UP000521872"/>
    </source>
</evidence>
<dbReference type="Proteomes" id="UP000521872">
    <property type="component" value="Unassembled WGS sequence"/>
</dbReference>
<evidence type="ECO:0000313" key="1">
    <source>
        <dbReference type="EMBL" id="KAF4618859.1"/>
    </source>
</evidence>
<gene>
    <name evidence="1" type="ORF">D9613_009673</name>
</gene>
<accession>A0A8H4QWL5</accession>
<reference evidence="1 2" key="1">
    <citation type="submission" date="2019-12" db="EMBL/GenBank/DDBJ databases">
        <authorList>
            <person name="Floudas D."/>
            <person name="Bentzer J."/>
            <person name="Ahren D."/>
            <person name="Johansson T."/>
            <person name="Persson P."/>
            <person name="Tunlid A."/>
        </authorList>
    </citation>
    <scope>NUCLEOTIDE SEQUENCE [LARGE SCALE GENOMIC DNA]</scope>
    <source>
        <strain evidence="1 2">CBS 102.39</strain>
    </source>
</reference>
<keyword evidence="2" id="KW-1185">Reference proteome</keyword>
<sequence length="551" mass="63267">MKEDEQRSHISVLSEDLLWRIFSLFTLQDHDFDLTRATYDRRENYLIALRYLSQVCTMWRNLLLSSSSIWADSLDFQYLAQKEDMWRKEILRRTGKAPLSIIFRSHGWPLADFLWTLIEHNWQRLRRVCVQNLMGSNEIIPRLKLISKAPGLQILCLDMNHTDYFNRTSLGYGQVKLPQLLCVLDIHGFDINLSTSPCTHLRVLTLHCRLHPDLLIHLARMKLLEEFTYFEGYYYSEPRPVRDVPAVDLPNLRSLRLDGKVEAIAAMLTCINPPPNLENFDCGVREEALTAHELELLQYGFGTYFQHVLNLNRAETVSLLASWDTFKIDLNPRHYCEGRFSPSKKIPFSFDVCPITHGGFSRSSFNWQESGSPGAIAAIMGFFTSSEPNAFSSITTIDFTYGFEEYQNAEIAFCAPTVSSWFASFSAAHTLRAGCGNFGDLLRYELCGYILFPGMKNYIGVEGDFLTTPDAEEMVEFAHGRSRMGIPVETWDLTACTGGCVDAFLLLEDVKGLEVKLDSEVRTWISRLKVLRELPEWEVSEYDKISKYEGY</sequence>
<comment type="caution">
    <text evidence="1">The sequence shown here is derived from an EMBL/GenBank/DDBJ whole genome shotgun (WGS) entry which is preliminary data.</text>
</comment>
<name>A0A8H4QWL5_9AGAR</name>